<organism evidence="1 2">
    <name type="scientific">Knipowitschia caucasica</name>
    <name type="common">Caucasian dwarf goby</name>
    <name type="synonym">Pomatoschistus caucasicus</name>
    <dbReference type="NCBI Taxonomy" id="637954"/>
    <lineage>
        <taxon>Eukaryota</taxon>
        <taxon>Metazoa</taxon>
        <taxon>Chordata</taxon>
        <taxon>Craniata</taxon>
        <taxon>Vertebrata</taxon>
        <taxon>Euteleostomi</taxon>
        <taxon>Actinopterygii</taxon>
        <taxon>Neopterygii</taxon>
        <taxon>Teleostei</taxon>
        <taxon>Neoteleostei</taxon>
        <taxon>Acanthomorphata</taxon>
        <taxon>Gobiaria</taxon>
        <taxon>Gobiiformes</taxon>
        <taxon>Gobioidei</taxon>
        <taxon>Gobiidae</taxon>
        <taxon>Gobiinae</taxon>
        <taxon>Knipowitschia</taxon>
    </lineage>
</organism>
<gene>
    <name evidence="1" type="ORF">KC01_LOCUS40133</name>
</gene>
<protein>
    <submittedName>
        <fullName evidence="1">Uncharacterized protein</fullName>
    </submittedName>
</protein>
<dbReference type="AlphaFoldDB" id="A0AAV2MKR9"/>
<accession>A0AAV2MKR9</accession>
<evidence type="ECO:0000313" key="1">
    <source>
        <dbReference type="EMBL" id="CAL1614036.1"/>
    </source>
</evidence>
<name>A0AAV2MKR9_KNICA</name>
<sequence>MRDSKGLSRPVFQLRTAGNEMAAEVSNACRSTLSKPLCMVAQQGHIRGCRLLREGKAIEDYDGMRGGGGGCLGSTGFSDKSKQTEIANPCW</sequence>
<evidence type="ECO:0000313" key="2">
    <source>
        <dbReference type="Proteomes" id="UP001497482"/>
    </source>
</evidence>
<reference evidence="1 2" key="1">
    <citation type="submission" date="2024-04" db="EMBL/GenBank/DDBJ databases">
        <authorList>
            <person name="Waldvogel A.-M."/>
            <person name="Schoenle A."/>
        </authorList>
    </citation>
    <scope>NUCLEOTIDE SEQUENCE [LARGE SCALE GENOMIC DNA]</scope>
</reference>
<keyword evidence="2" id="KW-1185">Reference proteome</keyword>
<proteinExistence type="predicted"/>
<dbReference type="Proteomes" id="UP001497482">
    <property type="component" value="Chromosome 8"/>
</dbReference>
<dbReference type="EMBL" id="OZ035830">
    <property type="protein sequence ID" value="CAL1614036.1"/>
    <property type="molecule type" value="Genomic_DNA"/>
</dbReference>